<protein>
    <submittedName>
        <fullName evidence="1">Uncharacterized protein</fullName>
    </submittedName>
</protein>
<dbReference type="RefSeq" id="WP_205122366.1">
    <property type="nucleotide sequence ID" value="NZ_JAFBCM010000001.1"/>
</dbReference>
<gene>
    <name evidence="1" type="ORF">ACFOUW_00085</name>
</gene>
<dbReference type="Proteomes" id="UP001595699">
    <property type="component" value="Unassembled WGS sequence"/>
</dbReference>
<accession>A0ABV7Y1U9</accession>
<keyword evidence="2" id="KW-1185">Reference proteome</keyword>
<proteinExistence type="predicted"/>
<comment type="caution">
    <text evidence="1">The sequence shown here is derived from an EMBL/GenBank/DDBJ whole genome shotgun (WGS) entry which is preliminary data.</text>
</comment>
<evidence type="ECO:0000313" key="2">
    <source>
        <dbReference type="Proteomes" id="UP001595699"/>
    </source>
</evidence>
<sequence>MVDLTEEIEHLAEQLHDVECCGGRCGSMDRRSCWKWTSGIFHRAVEHQVLLVRSA</sequence>
<name>A0ABV7Y1U9_9ACTN</name>
<evidence type="ECO:0000313" key="1">
    <source>
        <dbReference type="EMBL" id="MFC3759221.1"/>
    </source>
</evidence>
<dbReference type="EMBL" id="JBHRZH010000001">
    <property type="protein sequence ID" value="MFC3759221.1"/>
    <property type="molecule type" value="Genomic_DNA"/>
</dbReference>
<organism evidence="1 2">
    <name type="scientific">Tenggerimyces flavus</name>
    <dbReference type="NCBI Taxonomy" id="1708749"/>
    <lineage>
        <taxon>Bacteria</taxon>
        <taxon>Bacillati</taxon>
        <taxon>Actinomycetota</taxon>
        <taxon>Actinomycetes</taxon>
        <taxon>Propionibacteriales</taxon>
        <taxon>Nocardioidaceae</taxon>
        <taxon>Tenggerimyces</taxon>
    </lineage>
</organism>
<reference evidence="2" key="1">
    <citation type="journal article" date="2019" name="Int. J. Syst. Evol. Microbiol.">
        <title>The Global Catalogue of Microorganisms (GCM) 10K type strain sequencing project: providing services to taxonomists for standard genome sequencing and annotation.</title>
        <authorList>
            <consortium name="The Broad Institute Genomics Platform"/>
            <consortium name="The Broad Institute Genome Sequencing Center for Infectious Disease"/>
            <person name="Wu L."/>
            <person name="Ma J."/>
        </authorList>
    </citation>
    <scope>NUCLEOTIDE SEQUENCE [LARGE SCALE GENOMIC DNA]</scope>
    <source>
        <strain evidence="2">CGMCC 4.7241</strain>
    </source>
</reference>